<protein>
    <submittedName>
        <fullName evidence="2">Chromosome segregation ATPase</fullName>
    </submittedName>
</protein>
<dbReference type="PANTHER" id="PTHR34707">
    <property type="entry name" value="VIMENTIN-TYPE INTERMEDIATE FILAMENT-ASSOCIATED COILED-COIL PROTEIN"/>
    <property type="match status" value="1"/>
</dbReference>
<reference evidence="3 5" key="3">
    <citation type="journal article" date="2020" name="Biotechnol. Biofuels">
        <title>New insights from the biogas microbiome by comprehensive genome-resolved metagenomics of nearly 1600 species originating from multiple anaerobic digesters.</title>
        <authorList>
            <person name="Campanaro S."/>
            <person name="Treu L."/>
            <person name="Rodriguez-R L.M."/>
            <person name="Kovalovszki A."/>
            <person name="Ziels R.M."/>
            <person name="Maus I."/>
            <person name="Zhu X."/>
            <person name="Kougias P.G."/>
            <person name="Basile A."/>
            <person name="Luo G."/>
            <person name="Schluter A."/>
            <person name="Konstantinidis K.T."/>
            <person name="Angelidaki I."/>
        </authorList>
    </citation>
    <scope>NUCLEOTIDE SEQUENCE [LARGE SCALE GENOMIC DNA]</scope>
    <source>
        <strain evidence="3">AS22ysBPME_46</strain>
    </source>
</reference>
<name>A0A660HQI5_9EURY</name>
<dbReference type="EMBL" id="CP032683">
    <property type="protein sequence ID" value="AYK14530.1"/>
    <property type="molecule type" value="Genomic_DNA"/>
</dbReference>
<keyword evidence="4" id="KW-1185">Reference proteome</keyword>
<proteinExistence type="predicted"/>
<organism evidence="2 4">
    <name type="scientific">Methanosarcina flavescens</name>
    <dbReference type="NCBI Taxonomy" id="1715806"/>
    <lineage>
        <taxon>Archaea</taxon>
        <taxon>Methanobacteriati</taxon>
        <taxon>Methanobacteriota</taxon>
        <taxon>Stenosarchaea group</taxon>
        <taxon>Methanomicrobia</taxon>
        <taxon>Methanosarcinales</taxon>
        <taxon>Methanosarcinaceae</taxon>
        <taxon>Methanosarcina</taxon>
    </lineage>
</organism>
<keyword evidence="1" id="KW-0175">Coiled coil</keyword>
<sequence length="417" mass="47837">MEDPVISKIKNQFDKKGNPAKIPLMSGKRFFEARSEVDGVYVDNLKTQPFLPWEIFSEAVNFIRENGGKVKKGNATNSRLGDSNLGLDTLEGHIASKVYGCSIGDTVLKRVTPIASILAWSGICENARGQISLLSNEKEPQASHDEKEISPAFTAQENTEILGSNSLHFQPDPKQPEWKKLEVELEEKSQRIKALCEQVKGKEEDLDRLKKELEAREKLLLDKDSELRSLQEKLADKSEKTVNLESRIIEKEEKIERLIEELREKGEKINILAEKLLAKEKEIEDLRENISIKDKDLKTLAEEVISKVGEMRKIEEKLTGKERKINTLEAMLVTAEEKVNKLEKQLSDYAGEEKLVVQLREREELIKQLKVTLASKEEAFSKVSEENRKYRMQQKLASEGLKQIEEQKASRKWWKRL</sequence>
<dbReference type="RefSeq" id="WP_054299180.1">
    <property type="nucleotide sequence ID" value="NZ_CP032683.1"/>
</dbReference>
<accession>A0A660HQI5</accession>
<feature type="coiled-coil region" evidence="1">
    <location>
        <begin position="178"/>
        <end position="386"/>
    </location>
</feature>
<evidence type="ECO:0000313" key="2">
    <source>
        <dbReference type="EMBL" id="AYK14530.1"/>
    </source>
</evidence>
<reference evidence="2" key="2">
    <citation type="submission" date="2018-10" db="EMBL/GenBank/DDBJ databases">
        <authorList>
            <person name="Fischer M.A."/>
            <person name="Kern T."/>
            <person name="Deppenmeier U."/>
            <person name="Schmitz R.A."/>
            <person name="Rother M."/>
        </authorList>
    </citation>
    <scope>NUCLEOTIDE SEQUENCE</scope>
    <source>
        <strain evidence="2">E03.2</strain>
    </source>
</reference>
<dbReference type="KEGG" id="mfz:AOB57_004365"/>
<dbReference type="Proteomes" id="UP000585579">
    <property type="component" value="Unassembled WGS sequence"/>
</dbReference>
<dbReference type="Proteomes" id="UP000053087">
    <property type="component" value="Chromosome"/>
</dbReference>
<evidence type="ECO:0000256" key="1">
    <source>
        <dbReference type="SAM" id="Coils"/>
    </source>
</evidence>
<dbReference type="GeneID" id="53687330"/>
<dbReference type="EMBL" id="JAAYQL010000056">
    <property type="protein sequence ID" value="NLK33038.1"/>
    <property type="molecule type" value="Genomic_DNA"/>
</dbReference>
<reference evidence="2 4" key="1">
    <citation type="journal article" date="2016" name="Int. J. Syst. Evol. Microbiol.">
        <title>Methanosarcina flavescens sp. nov., a methanogenic archaeon isolated from a full-scale anaerobic digester.</title>
        <authorList>
            <person name="Kern T."/>
            <person name="Fischer M.A."/>
            <person name="Deppenmeier U."/>
            <person name="Schmitz R.A."/>
            <person name="Rother M."/>
        </authorList>
    </citation>
    <scope>NUCLEOTIDE SEQUENCE [LARGE SCALE GENOMIC DNA]</scope>
    <source>
        <strain evidence="2 4">E03.2</strain>
    </source>
</reference>
<evidence type="ECO:0000313" key="5">
    <source>
        <dbReference type="Proteomes" id="UP000585579"/>
    </source>
</evidence>
<dbReference type="AlphaFoldDB" id="A0A660HQI5"/>
<dbReference type="PANTHER" id="PTHR34707:SF1">
    <property type="entry name" value="VIMENTIN-TYPE INTERMEDIATE FILAMENT-ASSOCIATED COILED-COIL PROTEIN"/>
    <property type="match status" value="1"/>
</dbReference>
<evidence type="ECO:0000313" key="3">
    <source>
        <dbReference type="EMBL" id="NLK33038.1"/>
    </source>
</evidence>
<gene>
    <name evidence="2" type="ORF">AOB57_004365</name>
    <name evidence="3" type="ORF">GX302_09505</name>
</gene>
<evidence type="ECO:0000313" key="4">
    <source>
        <dbReference type="Proteomes" id="UP000053087"/>
    </source>
</evidence>
<dbReference type="OrthoDB" id="137214at2157"/>